<reference evidence="2" key="1">
    <citation type="journal article" date="2019" name="Int. J. Syst. Evol. Microbiol.">
        <title>The Global Catalogue of Microorganisms (GCM) 10K type strain sequencing project: providing services to taxonomists for standard genome sequencing and annotation.</title>
        <authorList>
            <consortium name="The Broad Institute Genomics Platform"/>
            <consortium name="The Broad Institute Genome Sequencing Center for Infectious Disease"/>
            <person name="Wu L."/>
            <person name="Ma J."/>
        </authorList>
    </citation>
    <scope>NUCLEOTIDE SEQUENCE [LARGE SCALE GENOMIC DNA]</scope>
    <source>
        <strain evidence="2">JCM 17388</strain>
    </source>
</reference>
<comment type="caution">
    <text evidence="1">The sequence shown here is derived from an EMBL/GenBank/DDBJ whole genome shotgun (WGS) entry which is preliminary data.</text>
</comment>
<gene>
    <name evidence="1" type="ORF">GCM10022252_22070</name>
</gene>
<dbReference type="RefSeq" id="WP_344917676.1">
    <property type="nucleotide sequence ID" value="NZ_BAABAQ010000003.1"/>
</dbReference>
<dbReference type="Proteomes" id="UP001501251">
    <property type="component" value="Unassembled WGS sequence"/>
</dbReference>
<accession>A0ABP8AQ25</accession>
<evidence type="ECO:0000313" key="2">
    <source>
        <dbReference type="Proteomes" id="UP001501251"/>
    </source>
</evidence>
<keyword evidence="2" id="KW-1185">Reference proteome</keyword>
<proteinExistence type="predicted"/>
<protein>
    <submittedName>
        <fullName evidence="1">Uncharacterized protein</fullName>
    </submittedName>
</protein>
<sequence length="96" mass="10907">MTAAERRERFAHLTRLSWDLHGLGVCSSLVLPVAGQPVLEIRSATGTALVRITVVRRYCGWAFVWRPWWARLWQRGEWVWAEADNAADMIVSAVTA</sequence>
<organism evidence="1 2">
    <name type="scientific">Streptosporangium oxazolinicum</name>
    <dbReference type="NCBI Taxonomy" id="909287"/>
    <lineage>
        <taxon>Bacteria</taxon>
        <taxon>Bacillati</taxon>
        <taxon>Actinomycetota</taxon>
        <taxon>Actinomycetes</taxon>
        <taxon>Streptosporangiales</taxon>
        <taxon>Streptosporangiaceae</taxon>
        <taxon>Streptosporangium</taxon>
    </lineage>
</organism>
<evidence type="ECO:0000313" key="1">
    <source>
        <dbReference type="EMBL" id="GAA4187824.1"/>
    </source>
</evidence>
<name>A0ABP8AQ25_9ACTN</name>
<dbReference type="EMBL" id="BAABAQ010000003">
    <property type="protein sequence ID" value="GAA4187824.1"/>
    <property type="molecule type" value="Genomic_DNA"/>
</dbReference>